<feature type="transmembrane region" description="Helical" evidence="8">
    <location>
        <begin position="112"/>
        <end position="134"/>
    </location>
</feature>
<feature type="transmembrane region" description="Helical" evidence="8">
    <location>
        <begin position="180"/>
        <end position="202"/>
    </location>
</feature>
<keyword evidence="5 8" id="KW-0812">Transmembrane</keyword>
<feature type="transmembrane region" description="Helical" evidence="8">
    <location>
        <begin position="500"/>
        <end position="522"/>
    </location>
</feature>
<dbReference type="Proteomes" id="UP000587760">
    <property type="component" value="Unassembled WGS sequence"/>
</dbReference>
<feature type="transmembrane region" description="Helical" evidence="8">
    <location>
        <begin position="81"/>
        <end position="100"/>
    </location>
</feature>
<dbReference type="GO" id="GO:0006814">
    <property type="term" value="P:sodium ion transport"/>
    <property type="evidence" value="ECO:0007669"/>
    <property type="project" value="InterPro"/>
</dbReference>
<accession>A0A841R9Q1</accession>
<feature type="transmembrane region" description="Helical" evidence="8">
    <location>
        <begin position="318"/>
        <end position="341"/>
    </location>
</feature>
<keyword evidence="3" id="KW-0813">Transport</keyword>
<evidence type="ECO:0000256" key="6">
    <source>
        <dbReference type="ARBA" id="ARBA00022989"/>
    </source>
</evidence>
<proteinExistence type="inferred from homology"/>
<dbReference type="InterPro" id="IPR036259">
    <property type="entry name" value="MFS_trans_sf"/>
</dbReference>
<comment type="subcellular location">
    <subcellularLocation>
        <location evidence="1">Cell membrane</location>
        <topology evidence="1">Multi-pass membrane protein</topology>
    </subcellularLocation>
</comment>
<dbReference type="Gene3D" id="1.20.1250.20">
    <property type="entry name" value="MFS general substrate transporter like domains"/>
    <property type="match status" value="2"/>
</dbReference>
<keyword evidence="6 8" id="KW-1133">Transmembrane helix</keyword>
<dbReference type="GO" id="GO:0008643">
    <property type="term" value="P:carbohydrate transport"/>
    <property type="evidence" value="ECO:0007669"/>
    <property type="project" value="InterPro"/>
</dbReference>
<comment type="caution">
    <text evidence="9">The sequence shown here is derived from an EMBL/GenBank/DDBJ whole genome shotgun (WGS) entry which is preliminary data.</text>
</comment>
<gene>
    <name evidence="9" type="ORF">HNR50_001749</name>
</gene>
<reference evidence="9 10" key="1">
    <citation type="submission" date="2020-08" db="EMBL/GenBank/DDBJ databases">
        <title>Genomic Encyclopedia of Type Strains, Phase IV (KMG-IV): sequencing the most valuable type-strain genomes for metagenomic binning, comparative biology and taxonomic classification.</title>
        <authorList>
            <person name="Goeker M."/>
        </authorList>
    </citation>
    <scope>NUCLEOTIDE SEQUENCE [LARGE SCALE GENOMIC DNA]</scope>
    <source>
        <strain evidence="9 10">DSM 2461</strain>
    </source>
</reference>
<name>A0A841R9Q1_9SPIO</name>
<evidence type="ECO:0000313" key="10">
    <source>
        <dbReference type="Proteomes" id="UP000587760"/>
    </source>
</evidence>
<dbReference type="InterPro" id="IPR018043">
    <property type="entry name" value="Na/Gal_symport_CS"/>
</dbReference>
<organism evidence="9 10">
    <name type="scientific">Spirochaeta isovalerica</name>
    <dbReference type="NCBI Taxonomy" id="150"/>
    <lineage>
        <taxon>Bacteria</taxon>
        <taxon>Pseudomonadati</taxon>
        <taxon>Spirochaetota</taxon>
        <taxon>Spirochaetia</taxon>
        <taxon>Spirochaetales</taxon>
        <taxon>Spirochaetaceae</taxon>
        <taxon>Spirochaeta</taxon>
    </lineage>
</organism>
<feature type="transmembrane region" description="Helical" evidence="8">
    <location>
        <begin position="233"/>
        <end position="254"/>
    </location>
</feature>
<keyword evidence="10" id="KW-1185">Reference proteome</keyword>
<evidence type="ECO:0000256" key="2">
    <source>
        <dbReference type="ARBA" id="ARBA00009617"/>
    </source>
</evidence>
<dbReference type="PROSITE" id="PS00872">
    <property type="entry name" value="NA_GALACTOSIDE_SYMP"/>
    <property type="match status" value="1"/>
</dbReference>
<sequence length="551" mass="61452">MKEGKMKFREMAAFAAGDLFGGGAQLVIGFFYLRFLTDVVRINPILAGTVVLLSKVWDAVSDPIMGGISDNTRSRYGRRRPYMLAGFFLIVIAFTMLWYAPDFDSQAAKFAFVAFSYIFFSTVSTIVMVPYTAFSSEISRDVKERGRVNGARLFFSQTASLIGAVLPMLIVGLFPEKRGYLMMGLLFGLFYAVPYLGIFLWCRERTPVPDEKTRFSLSRTLSPFKIRSYRSLIGIYLLAFFVMDVVSAVFTYYMTYFIGREDLLEMVLGTMLITQIAALPLVVLLAEKIGKPRTYIVGAVIFIFGSFALGFYNTSWPIASIFVIAFVVGLGLIGCIVIPWITFPDVTDISELAFGDRRSGAFAGFMTFLRKFSSAIGIWAVGFMLQFSGYILPGDIIVPEDSHVRINGDSLIEIDLSKDGTADILIEPDLSEVFFPRGGSMQIDREDGVLFLITEGKSKPAVIAERGLKVSQAYNFDPDSTMKSVKSFNQPETFITGLRVIVFVLPGILLLLAIFIAARFPLTREKHEKLLLHYKEGLSDEEVAELKAQLI</sequence>
<comment type="similarity">
    <text evidence="2">Belongs to the sodium:galactoside symporter (TC 2.A.2) family.</text>
</comment>
<evidence type="ECO:0000256" key="8">
    <source>
        <dbReference type="SAM" id="Phobius"/>
    </source>
</evidence>
<feature type="transmembrane region" description="Helical" evidence="8">
    <location>
        <begin position="154"/>
        <end position="174"/>
    </location>
</feature>
<dbReference type="GO" id="GO:0005886">
    <property type="term" value="C:plasma membrane"/>
    <property type="evidence" value="ECO:0007669"/>
    <property type="project" value="UniProtKB-SubCell"/>
</dbReference>
<evidence type="ECO:0000256" key="1">
    <source>
        <dbReference type="ARBA" id="ARBA00004651"/>
    </source>
</evidence>
<evidence type="ECO:0000313" key="9">
    <source>
        <dbReference type="EMBL" id="MBB6480091.1"/>
    </source>
</evidence>
<keyword evidence="7 8" id="KW-0472">Membrane</keyword>
<evidence type="ECO:0000256" key="3">
    <source>
        <dbReference type="ARBA" id="ARBA00022448"/>
    </source>
</evidence>
<feature type="transmembrane region" description="Helical" evidence="8">
    <location>
        <begin position="266"/>
        <end position="286"/>
    </location>
</feature>
<feature type="transmembrane region" description="Helical" evidence="8">
    <location>
        <begin position="12"/>
        <end position="33"/>
    </location>
</feature>
<dbReference type="GO" id="GO:0015293">
    <property type="term" value="F:symporter activity"/>
    <property type="evidence" value="ECO:0007669"/>
    <property type="project" value="InterPro"/>
</dbReference>
<dbReference type="CDD" id="cd17332">
    <property type="entry name" value="MFS_MelB_like"/>
    <property type="match status" value="1"/>
</dbReference>
<dbReference type="RefSeq" id="WP_184745916.1">
    <property type="nucleotide sequence ID" value="NZ_JACHGJ010000002.1"/>
</dbReference>
<evidence type="ECO:0000256" key="4">
    <source>
        <dbReference type="ARBA" id="ARBA00022475"/>
    </source>
</evidence>
<dbReference type="Pfam" id="PF13347">
    <property type="entry name" value="MFS_2"/>
    <property type="match status" value="1"/>
</dbReference>
<dbReference type="PANTHER" id="PTHR11328:SF24">
    <property type="entry name" value="MAJOR FACILITATOR SUPERFAMILY (MFS) PROFILE DOMAIN-CONTAINING PROTEIN"/>
    <property type="match status" value="1"/>
</dbReference>
<dbReference type="InterPro" id="IPR039672">
    <property type="entry name" value="MFS_2"/>
</dbReference>
<evidence type="ECO:0000256" key="5">
    <source>
        <dbReference type="ARBA" id="ARBA00022692"/>
    </source>
</evidence>
<dbReference type="SUPFAM" id="SSF103473">
    <property type="entry name" value="MFS general substrate transporter"/>
    <property type="match status" value="1"/>
</dbReference>
<keyword evidence="4" id="KW-1003">Cell membrane</keyword>
<protein>
    <submittedName>
        <fullName evidence="9">Oligogalacturonide transporter</fullName>
    </submittedName>
</protein>
<dbReference type="PANTHER" id="PTHR11328">
    <property type="entry name" value="MAJOR FACILITATOR SUPERFAMILY DOMAIN-CONTAINING PROTEIN"/>
    <property type="match status" value="1"/>
</dbReference>
<evidence type="ECO:0000256" key="7">
    <source>
        <dbReference type="ARBA" id="ARBA00023136"/>
    </source>
</evidence>
<dbReference type="EMBL" id="JACHGJ010000002">
    <property type="protein sequence ID" value="MBB6480091.1"/>
    <property type="molecule type" value="Genomic_DNA"/>
</dbReference>
<dbReference type="AlphaFoldDB" id="A0A841R9Q1"/>
<feature type="transmembrane region" description="Helical" evidence="8">
    <location>
        <begin position="293"/>
        <end position="312"/>
    </location>
</feature>